<name>C0CP55_BLAHS</name>
<organism evidence="1 2">
    <name type="scientific">Blautia hydrogenotrophica (strain DSM 10507 / JCM 14656 / S5a33)</name>
    <name type="common">Ruminococcus hydrogenotrophicus</name>
    <dbReference type="NCBI Taxonomy" id="476272"/>
    <lineage>
        <taxon>Bacteria</taxon>
        <taxon>Bacillati</taxon>
        <taxon>Bacillota</taxon>
        <taxon>Clostridia</taxon>
        <taxon>Lachnospirales</taxon>
        <taxon>Lachnospiraceae</taxon>
        <taxon>Blautia</taxon>
    </lineage>
</organism>
<dbReference type="HOGENOM" id="CLU_3266468_0_0_9"/>
<dbReference type="AlphaFoldDB" id="C0CP55"/>
<reference evidence="1 2" key="1">
    <citation type="submission" date="2009-01" db="EMBL/GenBank/DDBJ databases">
        <authorList>
            <person name="Fulton L."/>
            <person name="Clifton S."/>
            <person name="Fulton B."/>
            <person name="Xu J."/>
            <person name="Minx P."/>
            <person name="Pepin K.H."/>
            <person name="Johnson M."/>
            <person name="Bhonagiri V."/>
            <person name="Nash W.E."/>
            <person name="Mardis E.R."/>
            <person name="Wilson R.K."/>
        </authorList>
    </citation>
    <scope>NUCLEOTIDE SEQUENCE [LARGE SCALE GENOMIC DNA]</scope>
    <source>
        <strain evidence="2">DSM 10507 / JCM 14656 / S5a33</strain>
    </source>
</reference>
<gene>
    <name evidence="1" type="ORF">RUMHYD_02656</name>
</gene>
<keyword evidence="2" id="KW-1185">Reference proteome</keyword>
<comment type="caution">
    <text evidence="1">The sequence shown here is derived from an EMBL/GenBank/DDBJ whole genome shotgun (WGS) entry which is preliminary data.</text>
</comment>
<evidence type="ECO:0000313" key="1">
    <source>
        <dbReference type="EMBL" id="EEG48439.1"/>
    </source>
</evidence>
<proteinExistence type="predicted"/>
<evidence type="ECO:0000313" key="2">
    <source>
        <dbReference type="Proteomes" id="UP000003100"/>
    </source>
</evidence>
<protein>
    <submittedName>
        <fullName evidence="1">Uncharacterized protein</fullName>
    </submittedName>
</protein>
<dbReference type="PATRIC" id="fig|476272.21.peg.786"/>
<dbReference type="Proteomes" id="UP000003100">
    <property type="component" value="Unassembled WGS sequence"/>
</dbReference>
<sequence>MERKEAGCQSENNLLWDGEKCLTPTQRNSLYCGYHGRRRGK</sequence>
<dbReference type="EMBL" id="ACBZ01000145">
    <property type="protein sequence ID" value="EEG48439.1"/>
    <property type="molecule type" value="Genomic_DNA"/>
</dbReference>
<accession>C0CP55</accession>
<reference evidence="1 2" key="2">
    <citation type="submission" date="2009-02" db="EMBL/GenBank/DDBJ databases">
        <title>Draft genome sequence of Blautia hydrogenotrophica DSM 10507 (Ruminococcus hydrogenotrophicus DSM 10507).</title>
        <authorList>
            <person name="Sudarsanam P."/>
            <person name="Ley R."/>
            <person name="Guruge J."/>
            <person name="Turnbaugh P.J."/>
            <person name="Mahowald M."/>
            <person name="Liep D."/>
            <person name="Gordon J."/>
        </authorList>
    </citation>
    <scope>NUCLEOTIDE SEQUENCE [LARGE SCALE GENOMIC DNA]</scope>
    <source>
        <strain evidence="2">DSM 10507 / JCM 14656 / S5a33</strain>
    </source>
</reference>